<feature type="region of interest" description="Disordered" evidence="1">
    <location>
        <begin position="84"/>
        <end position="141"/>
    </location>
</feature>
<dbReference type="PANTHER" id="PTHR34276">
    <property type="entry name" value="MINI-RIBONUCLEASE 3"/>
    <property type="match status" value="1"/>
</dbReference>
<gene>
    <name evidence="2" type="ORF">Vretifemale_7992</name>
    <name evidence="3" type="ORF">Vretimale_6201</name>
</gene>
<dbReference type="InterPro" id="IPR036389">
    <property type="entry name" value="RNase_III_sf"/>
</dbReference>
<proteinExistence type="predicted"/>
<evidence type="ECO:0000313" key="4">
    <source>
        <dbReference type="Proteomes" id="UP000747110"/>
    </source>
</evidence>
<dbReference type="EMBL" id="BNCQ01000009">
    <property type="protein sequence ID" value="GIM01366.1"/>
    <property type="molecule type" value="Genomic_DNA"/>
</dbReference>
<dbReference type="AlphaFoldDB" id="A0A8J4C9S2"/>
<dbReference type="OrthoDB" id="495795at2759"/>
<evidence type="ECO:0000256" key="1">
    <source>
        <dbReference type="SAM" id="MobiDB-lite"/>
    </source>
</evidence>
<dbReference type="Proteomes" id="UP000747110">
    <property type="component" value="Unassembled WGS sequence"/>
</dbReference>
<feature type="region of interest" description="Disordered" evidence="1">
    <location>
        <begin position="221"/>
        <end position="284"/>
    </location>
</feature>
<dbReference type="SUPFAM" id="SSF69065">
    <property type="entry name" value="RNase III domain-like"/>
    <property type="match status" value="1"/>
</dbReference>
<keyword evidence="4" id="KW-1185">Reference proteome</keyword>
<feature type="compositionally biased region" description="Low complexity" evidence="1">
    <location>
        <begin position="115"/>
        <end position="127"/>
    </location>
</feature>
<accession>A0A8J4C9S2</accession>
<dbReference type="GO" id="GO:0004525">
    <property type="term" value="F:ribonuclease III activity"/>
    <property type="evidence" value="ECO:0007669"/>
    <property type="project" value="InterPro"/>
</dbReference>
<dbReference type="Gene3D" id="1.10.1520.10">
    <property type="entry name" value="Ribonuclease III domain"/>
    <property type="match status" value="1"/>
</dbReference>
<feature type="compositionally biased region" description="Polar residues" evidence="1">
    <location>
        <begin position="367"/>
        <end position="380"/>
    </location>
</feature>
<feature type="compositionally biased region" description="Low complexity" evidence="1">
    <location>
        <begin position="84"/>
        <end position="99"/>
    </location>
</feature>
<evidence type="ECO:0008006" key="5">
    <source>
        <dbReference type="Google" id="ProtNLM"/>
    </source>
</evidence>
<dbReference type="PANTHER" id="PTHR34276:SF1">
    <property type="entry name" value="MINI-RIBONUCLEASE 3"/>
    <property type="match status" value="1"/>
</dbReference>
<protein>
    <recommendedName>
        <fullName evidence="5">RNase III domain-containing protein</fullName>
    </recommendedName>
</protein>
<evidence type="ECO:0000313" key="2">
    <source>
        <dbReference type="EMBL" id="GIL78584.1"/>
    </source>
</evidence>
<organism evidence="2 4">
    <name type="scientific">Volvox reticuliferus</name>
    <dbReference type="NCBI Taxonomy" id="1737510"/>
    <lineage>
        <taxon>Eukaryota</taxon>
        <taxon>Viridiplantae</taxon>
        <taxon>Chlorophyta</taxon>
        <taxon>core chlorophytes</taxon>
        <taxon>Chlorophyceae</taxon>
        <taxon>CS clade</taxon>
        <taxon>Chlamydomonadales</taxon>
        <taxon>Volvocaceae</taxon>
        <taxon>Volvox</taxon>
    </lineage>
</organism>
<evidence type="ECO:0000313" key="3">
    <source>
        <dbReference type="EMBL" id="GIM01366.1"/>
    </source>
</evidence>
<comment type="caution">
    <text evidence="2">The sequence shown here is derived from an EMBL/GenBank/DDBJ whole genome shotgun (WGS) entry which is preliminary data.</text>
</comment>
<sequence>MRLGFLASVGKPSGRLPLAADLRSSTLTTVRRTAALPPPSLNGIAASNPRSIFNPLVLAYLGDAVWEAHSRRLEAYIEAWNTQQQQQQRGQGGAAVAQPGGDGTEANPGSRQERQAAVQQGLQQQRGAKGRARNGGRNCGRAKAGGAVIGGAFINVRSEGGSGLAWMSRQARKLWSTATFQALVFDALADGSLPVSQLGALPPDFGLCGLVAAPQEQAPRSTSAAVVAPPDSSTPLSTIAPQPTVPSPTSPMDSPAAAVGEESGASSQPVGLSPLCQPSRVQPGGAKTFTPQSLVLTAEELNVLRWGRNASVSSVPKDVPVGLYKKATAVEVLVAHLYLTNPDRCAALITAALTAQLPASQHPPGSIGSSDETAQGRNMA</sequence>
<name>A0A8J4C9S2_9CHLO</name>
<dbReference type="GO" id="GO:0006396">
    <property type="term" value="P:RNA processing"/>
    <property type="evidence" value="ECO:0007669"/>
    <property type="project" value="InterPro"/>
</dbReference>
<feature type="compositionally biased region" description="Polar residues" evidence="1">
    <location>
        <begin position="231"/>
        <end position="241"/>
    </location>
</feature>
<dbReference type="Proteomes" id="UP000722791">
    <property type="component" value="Unassembled WGS sequence"/>
</dbReference>
<feature type="compositionally biased region" description="Low complexity" evidence="1">
    <location>
        <begin position="254"/>
        <end position="267"/>
    </location>
</feature>
<feature type="region of interest" description="Disordered" evidence="1">
    <location>
        <begin position="358"/>
        <end position="380"/>
    </location>
</feature>
<dbReference type="EMBL" id="BNCP01000013">
    <property type="protein sequence ID" value="GIL78584.1"/>
    <property type="molecule type" value="Genomic_DNA"/>
</dbReference>
<reference evidence="2" key="1">
    <citation type="journal article" date="2021" name="Proc. Natl. Acad. Sci. U.S.A.">
        <title>Three genomes in the algal genus Volvox reveal the fate of a haploid sex-determining region after a transition to homothallism.</title>
        <authorList>
            <person name="Yamamoto K."/>
            <person name="Hamaji T."/>
            <person name="Kawai-Toyooka H."/>
            <person name="Matsuzaki R."/>
            <person name="Takahashi F."/>
            <person name="Nishimura Y."/>
            <person name="Kawachi M."/>
            <person name="Noguchi H."/>
            <person name="Minakuchi Y."/>
            <person name="Umen J.G."/>
            <person name="Toyoda A."/>
            <person name="Nozaki H."/>
        </authorList>
    </citation>
    <scope>NUCLEOTIDE SEQUENCE</scope>
    <source>
        <strain evidence="3">NIES-3785</strain>
        <strain evidence="2">NIES-3786</strain>
    </source>
</reference>